<organism evidence="3 4">
    <name type="scientific">Neohortaea acidophila</name>
    <dbReference type="NCBI Taxonomy" id="245834"/>
    <lineage>
        <taxon>Eukaryota</taxon>
        <taxon>Fungi</taxon>
        <taxon>Dikarya</taxon>
        <taxon>Ascomycota</taxon>
        <taxon>Pezizomycotina</taxon>
        <taxon>Dothideomycetes</taxon>
        <taxon>Dothideomycetidae</taxon>
        <taxon>Mycosphaerellales</taxon>
        <taxon>Teratosphaeriaceae</taxon>
        <taxon>Neohortaea</taxon>
    </lineage>
</organism>
<dbReference type="GeneID" id="54479488"/>
<keyword evidence="4" id="KW-1185">Reference proteome</keyword>
<reference evidence="3" key="1">
    <citation type="journal article" date="2020" name="Stud. Mycol.">
        <title>101 Dothideomycetes genomes: a test case for predicting lifestyles and emergence of pathogens.</title>
        <authorList>
            <person name="Haridas S."/>
            <person name="Albert R."/>
            <person name="Binder M."/>
            <person name="Bloem J."/>
            <person name="Labutti K."/>
            <person name="Salamov A."/>
            <person name="Andreopoulos B."/>
            <person name="Baker S."/>
            <person name="Barry K."/>
            <person name="Bills G."/>
            <person name="Bluhm B."/>
            <person name="Cannon C."/>
            <person name="Castanera R."/>
            <person name="Culley D."/>
            <person name="Daum C."/>
            <person name="Ezra D."/>
            <person name="Gonzalez J."/>
            <person name="Henrissat B."/>
            <person name="Kuo A."/>
            <person name="Liang C."/>
            <person name="Lipzen A."/>
            <person name="Lutzoni F."/>
            <person name="Magnuson J."/>
            <person name="Mondo S."/>
            <person name="Nolan M."/>
            <person name="Ohm R."/>
            <person name="Pangilinan J."/>
            <person name="Park H.-J."/>
            <person name="Ramirez L."/>
            <person name="Alfaro M."/>
            <person name="Sun H."/>
            <person name="Tritt A."/>
            <person name="Yoshinaga Y."/>
            <person name="Zwiers L.-H."/>
            <person name="Turgeon B."/>
            <person name="Goodwin S."/>
            <person name="Spatafora J."/>
            <person name="Crous P."/>
            <person name="Grigoriev I."/>
        </authorList>
    </citation>
    <scope>NUCLEOTIDE SEQUENCE</scope>
    <source>
        <strain evidence="3">CBS 113389</strain>
    </source>
</reference>
<evidence type="ECO:0000259" key="2">
    <source>
        <dbReference type="PROSITE" id="PS50090"/>
    </source>
</evidence>
<evidence type="ECO:0000313" key="3">
    <source>
        <dbReference type="EMBL" id="KAF2478569.1"/>
    </source>
</evidence>
<dbReference type="InterPro" id="IPR001005">
    <property type="entry name" value="SANT/Myb"/>
</dbReference>
<dbReference type="Proteomes" id="UP000799767">
    <property type="component" value="Unassembled WGS sequence"/>
</dbReference>
<protein>
    <recommendedName>
        <fullName evidence="2">Myb-like domain-containing protein</fullName>
    </recommendedName>
</protein>
<feature type="region of interest" description="Disordered" evidence="1">
    <location>
        <begin position="73"/>
        <end position="296"/>
    </location>
</feature>
<dbReference type="OrthoDB" id="5371646at2759"/>
<evidence type="ECO:0000313" key="4">
    <source>
        <dbReference type="Proteomes" id="UP000799767"/>
    </source>
</evidence>
<dbReference type="EMBL" id="MU001643">
    <property type="protein sequence ID" value="KAF2478569.1"/>
    <property type="molecule type" value="Genomic_DNA"/>
</dbReference>
<sequence length="296" mass="31873">MAGSPPYEQPWSEYEKIALLAEIVKAGRPNLTHLLNFVNGLHPFPQWGDIVPPPGRTPNQCRQMFNNLIASQPQLAGPQTPSPMPHTLGPVHQKRPFENTLPAPREIRPKPPPDGSSNQQPTPNEPPKKKRGRPTKAEVQSRAGPSQRAASMSALGGRPVEQVIAGPSTYATLTPPMPQAALERPPSSSSYRAAEMRPPPPASNNPSADPPRHTPTGFSISDIVTPNPPKSNESSSSSGKRRRAARSTRSDPVGAHVYDTPSAGPSGIAYYEPRDGDDQQQPRPSATALGKRPDLR</sequence>
<dbReference type="PROSITE" id="PS50090">
    <property type="entry name" value="MYB_LIKE"/>
    <property type="match status" value="1"/>
</dbReference>
<accession>A0A6A6PF11</accession>
<dbReference type="AlphaFoldDB" id="A0A6A6PF11"/>
<name>A0A6A6PF11_9PEZI</name>
<feature type="domain" description="Myb-like" evidence="2">
    <location>
        <begin position="10"/>
        <end position="69"/>
    </location>
</feature>
<proteinExistence type="predicted"/>
<dbReference type="RefSeq" id="XP_033585139.1">
    <property type="nucleotide sequence ID" value="XM_033738486.1"/>
</dbReference>
<gene>
    <name evidence="3" type="ORF">BDY17DRAFT_54555</name>
</gene>
<evidence type="ECO:0000256" key="1">
    <source>
        <dbReference type="SAM" id="MobiDB-lite"/>
    </source>
</evidence>